<accession>A0A0K1QQ99</accession>
<dbReference type="AlphaFoldDB" id="A0A0K1QQ99"/>
<evidence type="ECO:0008006" key="3">
    <source>
        <dbReference type="Google" id="ProtNLM"/>
    </source>
</evidence>
<name>A0A0K1QQ99_PSEFL</name>
<protein>
    <recommendedName>
        <fullName evidence="3">Lipoprotein</fullName>
    </recommendedName>
</protein>
<sequence>MRLTVIASLAALALSGCVPPQRIDAARLVQRPGPETFSLLSSNPLNGSATEVENGLSLIDKITAGGGEKNEYESSGEYNRRISGLIPEALSFQLKLDRSLISYDADTGLLAVSVALDDAANKGYQGSGSSAGAQKTYPALLMGGSVKINGQYQGQNAFGASATVSQVSAKKVFVVLGEVSGSIGVVSSISGKAAIPSATMKSIANDLALRIDGRSAAPYFTTSADFQEATIYTKQQTSSRLYFLRLDPVRVSLINTKTGAVYAGDIKMTVTRY</sequence>
<proteinExistence type="predicted"/>
<organism evidence="1 2">
    <name type="scientific">Pseudomonas fluorescens NCIMB 11764</name>
    <dbReference type="NCBI Taxonomy" id="1221522"/>
    <lineage>
        <taxon>Bacteria</taxon>
        <taxon>Pseudomonadati</taxon>
        <taxon>Pseudomonadota</taxon>
        <taxon>Gammaproteobacteria</taxon>
        <taxon>Pseudomonadales</taxon>
        <taxon>Pseudomonadaceae</taxon>
        <taxon>Pseudomonas</taxon>
    </lineage>
</organism>
<reference evidence="1 2" key="1">
    <citation type="journal article" date="2012" name="J. Bacteriol.">
        <title>Draft genome sequence of the cyanide-utilizing bacterium Pseudomonas fluorescens strain NCIMB 11764.</title>
        <authorList>
            <person name="Vilo C.A."/>
            <person name="Benedik M.J."/>
            <person name="Kunz D.A."/>
            <person name="Dong Q."/>
        </authorList>
    </citation>
    <scope>NUCLEOTIDE SEQUENCE [LARGE SCALE GENOMIC DNA]</scope>
    <source>
        <strain evidence="1 2">NCIMB 11764</strain>
    </source>
</reference>
<evidence type="ECO:0000313" key="2">
    <source>
        <dbReference type="Proteomes" id="UP000017175"/>
    </source>
</evidence>
<dbReference type="PROSITE" id="PS51257">
    <property type="entry name" value="PROKAR_LIPOPROTEIN"/>
    <property type="match status" value="1"/>
</dbReference>
<gene>
    <name evidence="1" type="ORF">B723_16285</name>
</gene>
<evidence type="ECO:0000313" key="1">
    <source>
        <dbReference type="EMBL" id="AKV07888.1"/>
    </source>
</evidence>
<dbReference type="EMBL" id="CP010945">
    <property type="protein sequence ID" value="AKV07888.1"/>
    <property type="molecule type" value="Genomic_DNA"/>
</dbReference>
<dbReference type="RefSeq" id="WP_017337685.1">
    <property type="nucleotide sequence ID" value="NZ_CP010945.1"/>
</dbReference>
<dbReference type="Proteomes" id="UP000017175">
    <property type="component" value="Chromosome"/>
</dbReference>